<keyword evidence="4" id="KW-1185">Reference proteome</keyword>
<dbReference type="GO" id="GO:0019344">
    <property type="term" value="P:cysteine biosynthetic process"/>
    <property type="evidence" value="ECO:0007669"/>
    <property type="project" value="UniProtKB-ARBA"/>
</dbReference>
<dbReference type="EMBL" id="UYRR01030985">
    <property type="protein sequence ID" value="VDK42394.1"/>
    <property type="molecule type" value="Genomic_DNA"/>
</dbReference>
<evidence type="ECO:0000256" key="1">
    <source>
        <dbReference type="SAM" id="SignalP"/>
    </source>
</evidence>
<gene>
    <name evidence="3" type="ORF">ASIM_LOCUS10124</name>
</gene>
<keyword evidence="1" id="KW-0732">Signal</keyword>
<dbReference type="PANTHER" id="PTHR10314">
    <property type="entry name" value="CYSTATHIONINE BETA-SYNTHASE"/>
    <property type="match status" value="1"/>
</dbReference>
<dbReference type="InterPro" id="IPR036052">
    <property type="entry name" value="TrpB-like_PALP_sf"/>
</dbReference>
<name>A0A0M3JRM4_ANISI</name>
<reference evidence="3 4" key="2">
    <citation type="submission" date="2018-11" db="EMBL/GenBank/DDBJ databases">
        <authorList>
            <consortium name="Pathogen Informatics"/>
        </authorList>
    </citation>
    <scope>NUCLEOTIDE SEQUENCE [LARGE SCALE GENOMIC DNA]</scope>
</reference>
<organism evidence="5">
    <name type="scientific">Anisakis simplex</name>
    <name type="common">Herring worm</name>
    <dbReference type="NCBI Taxonomy" id="6269"/>
    <lineage>
        <taxon>Eukaryota</taxon>
        <taxon>Metazoa</taxon>
        <taxon>Ecdysozoa</taxon>
        <taxon>Nematoda</taxon>
        <taxon>Chromadorea</taxon>
        <taxon>Rhabditida</taxon>
        <taxon>Spirurina</taxon>
        <taxon>Ascaridomorpha</taxon>
        <taxon>Ascaridoidea</taxon>
        <taxon>Anisakidae</taxon>
        <taxon>Anisakis</taxon>
        <taxon>Anisakis simplex complex</taxon>
    </lineage>
</organism>
<evidence type="ECO:0000313" key="5">
    <source>
        <dbReference type="WBParaSite" id="ASIM_0001056601-mRNA-1"/>
    </source>
</evidence>
<dbReference type="InterPro" id="IPR001926">
    <property type="entry name" value="TrpB-like_PALP"/>
</dbReference>
<dbReference type="SUPFAM" id="SSF53686">
    <property type="entry name" value="Tryptophan synthase beta subunit-like PLP-dependent enzymes"/>
    <property type="match status" value="1"/>
</dbReference>
<sequence>MFLLVVISALMSVSLSSASLSAAPIDKPRYSELMDSWRSQAIDRLWAERDRMGRTPLIRLILPGFPHVDILMKNESATKTGSLKHRYAWALVMWAVVDGKVNANTTVYEASAGNTAASEAYFCTLIGLKFIAVVPQSTEHEKVQRIESYGGRVLRTKPAQILVRAQQEAERNGGFFMNQFANSDRAEEFHESGDCPRESTNLMHEILLQMRKDAKLTVKKPHYFVHPAGTGGTITSVGRYAKRYDLPTKIVLVDSEFSVYYDYVINGKFINESGASFVVGPGMAGTGFGSLGAVKLGETSSLLPTVIDRAIKVPDLASTAAMYVLKRRGLDAGASTGLNLLGVIHVAATAPYAQLPSGQRLTIVSSLPDSAANYVSSYLNQTWVAEKFIPHGGLPVFRCWMKVIEQSIDTGTDALIEGTKRCPKRRERT</sequence>
<protein>
    <submittedName>
        <fullName evidence="5">PALP domain-containing protein</fullName>
    </submittedName>
</protein>
<dbReference type="Proteomes" id="UP000267096">
    <property type="component" value="Unassembled WGS sequence"/>
</dbReference>
<proteinExistence type="predicted"/>
<feature type="signal peptide" evidence="1">
    <location>
        <begin position="1"/>
        <end position="18"/>
    </location>
</feature>
<dbReference type="AlphaFoldDB" id="A0A0M3JRM4"/>
<accession>A0A0M3JRM4</accession>
<evidence type="ECO:0000259" key="2">
    <source>
        <dbReference type="Pfam" id="PF00291"/>
    </source>
</evidence>
<evidence type="ECO:0000313" key="3">
    <source>
        <dbReference type="EMBL" id="VDK42394.1"/>
    </source>
</evidence>
<dbReference type="WBParaSite" id="ASIM_0001056601-mRNA-1">
    <property type="protein sequence ID" value="ASIM_0001056601-mRNA-1"/>
    <property type="gene ID" value="ASIM_0001056601"/>
</dbReference>
<dbReference type="Gene3D" id="3.40.50.1100">
    <property type="match status" value="2"/>
</dbReference>
<evidence type="ECO:0000313" key="4">
    <source>
        <dbReference type="Proteomes" id="UP000267096"/>
    </source>
</evidence>
<reference evidence="5" key="1">
    <citation type="submission" date="2017-02" db="UniProtKB">
        <authorList>
            <consortium name="WormBaseParasite"/>
        </authorList>
    </citation>
    <scope>IDENTIFICATION</scope>
</reference>
<dbReference type="Pfam" id="PF00291">
    <property type="entry name" value="PALP"/>
    <property type="match status" value="1"/>
</dbReference>
<feature type="domain" description="Tryptophan synthase beta chain-like PALP" evidence="2">
    <location>
        <begin position="52"/>
        <end position="344"/>
    </location>
</feature>
<dbReference type="OrthoDB" id="10259545at2759"/>
<feature type="chain" id="PRO_5043120933" evidence="1">
    <location>
        <begin position="19"/>
        <end position="429"/>
    </location>
</feature>
<dbReference type="InterPro" id="IPR050214">
    <property type="entry name" value="Cys_Synth/Cystath_Beta-Synth"/>
</dbReference>